<accession>A0ABD2Q4M6</accession>
<dbReference type="AlphaFoldDB" id="A0ABD2Q4M6"/>
<gene>
    <name evidence="2" type="ORF">Ciccas_006851</name>
</gene>
<proteinExistence type="predicted"/>
<dbReference type="EMBL" id="JBJKFK010000970">
    <property type="protein sequence ID" value="KAL3314529.1"/>
    <property type="molecule type" value="Genomic_DNA"/>
</dbReference>
<evidence type="ECO:0000313" key="2">
    <source>
        <dbReference type="EMBL" id="KAL3314529.1"/>
    </source>
</evidence>
<organism evidence="2 3">
    <name type="scientific">Cichlidogyrus casuarinus</name>
    <dbReference type="NCBI Taxonomy" id="1844966"/>
    <lineage>
        <taxon>Eukaryota</taxon>
        <taxon>Metazoa</taxon>
        <taxon>Spiralia</taxon>
        <taxon>Lophotrochozoa</taxon>
        <taxon>Platyhelminthes</taxon>
        <taxon>Monogenea</taxon>
        <taxon>Monopisthocotylea</taxon>
        <taxon>Dactylogyridea</taxon>
        <taxon>Ancyrocephalidae</taxon>
        <taxon>Cichlidogyrus</taxon>
    </lineage>
</organism>
<comment type="caution">
    <text evidence="2">The sequence shown here is derived from an EMBL/GenBank/DDBJ whole genome shotgun (WGS) entry which is preliminary data.</text>
</comment>
<evidence type="ECO:0000313" key="3">
    <source>
        <dbReference type="Proteomes" id="UP001626550"/>
    </source>
</evidence>
<evidence type="ECO:0000256" key="1">
    <source>
        <dbReference type="SAM" id="Coils"/>
    </source>
</evidence>
<keyword evidence="3" id="KW-1185">Reference proteome</keyword>
<sequence>MKESLHWLTPLRKDSIQSDRKLESLATIRGDCKSIIQRHTQQKELRDLESKCRKLADCLQQMEARLVIKGKEIETQREDEQALKKQILQLQRQMFNMDVSVSA</sequence>
<name>A0ABD2Q4M6_9PLAT</name>
<protein>
    <submittedName>
        <fullName evidence="2">Uncharacterized protein</fullName>
    </submittedName>
</protein>
<keyword evidence="1" id="KW-0175">Coiled coil</keyword>
<dbReference type="Proteomes" id="UP001626550">
    <property type="component" value="Unassembled WGS sequence"/>
</dbReference>
<reference evidence="2 3" key="1">
    <citation type="submission" date="2024-11" db="EMBL/GenBank/DDBJ databases">
        <title>Adaptive evolution of stress response genes in parasites aligns with host niche diversity.</title>
        <authorList>
            <person name="Hahn C."/>
            <person name="Resl P."/>
        </authorList>
    </citation>
    <scope>NUCLEOTIDE SEQUENCE [LARGE SCALE GENOMIC DNA]</scope>
    <source>
        <strain evidence="2">EGGRZ-B1_66</strain>
        <tissue evidence="2">Body</tissue>
    </source>
</reference>
<feature type="coiled-coil region" evidence="1">
    <location>
        <begin position="45"/>
        <end position="93"/>
    </location>
</feature>